<keyword evidence="4" id="KW-1185">Reference proteome</keyword>
<evidence type="ECO:0000256" key="1">
    <source>
        <dbReference type="SAM" id="MobiDB-lite"/>
    </source>
</evidence>
<feature type="signal peptide" evidence="2">
    <location>
        <begin position="1"/>
        <end position="27"/>
    </location>
</feature>
<feature type="compositionally biased region" description="Pro residues" evidence="1">
    <location>
        <begin position="85"/>
        <end position="99"/>
    </location>
</feature>
<accession>A0A1H4C584</accession>
<dbReference type="Proteomes" id="UP000199397">
    <property type="component" value="Unassembled WGS sequence"/>
</dbReference>
<feature type="compositionally biased region" description="Polar residues" evidence="1">
    <location>
        <begin position="60"/>
        <end position="83"/>
    </location>
</feature>
<dbReference type="OrthoDB" id="5624973at2"/>
<protein>
    <recommendedName>
        <fullName evidence="5">DUF1795 domain-containing protein</fullName>
    </recommendedName>
</protein>
<dbReference type="EMBL" id="FNQP01000009">
    <property type="protein sequence ID" value="SEA55615.1"/>
    <property type="molecule type" value="Genomic_DNA"/>
</dbReference>
<dbReference type="AlphaFoldDB" id="A0A1H4C584"/>
<gene>
    <name evidence="3" type="ORF">SAMN05660964_01870</name>
</gene>
<evidence type="ECO:0000313" key="4">
    <source>
        <dbReference type="Proteomes" id="UP000199397"/>
    </source>
</evidence>
<proteinExistence type="predicted"/>
<name>A0A1H4C584_9GAMM</name>
<dbReference type="RefSeq" id="WP_093067820.1">
    <property type="nucleotide sequence ID" value="NZ_FNQP01000009.1"/>
</dbReference>
<evidence type="ECO:0008006" key="5">
    <source>
        <dbReference type="Google" id="ProtNLM"/>
    </source>
</evidence>
<dbReference type="STRING" id="525918.SAMN05660964_01870"/>
<feature type="region of interest" description="Disordered" evidence="1">
    <location>
        <begin position="25"/>
        <end position="101"/>
    </location>
</feature>
<reference evidence="3 4" key="1">
    <citation type="submission" date="2016-10" db="EMBL/GenBank/DDBJ databases">
        <authorList>
            <person name="de Groot N.N."/>
        </authorList>
    </citation>
    <scope>NUCLEOTIDE SEQUENCE [LARGE SCALE GENOMIC DNA]</scope>
    <source>
        <strain evidence="3 4">DSM 21228</strain>
    </source>
</reference>
<organism evidence="3 4">
    <name type="scientific">Thiothrix caldifontis</name>
    <dbReference type="NCBI Taxonomy" id="525918"/>
    <lineage>
        <taxon>Bacteria</taxon>
        <taxon>Pseudomonadati</taxon>
        <taxon>Pseudomonadota</taxon>
        <taxon>Gammaproteobacteria</taxon>
        <taxon>Thiotrichales</taxon>
        <taxon>Thiotrichaceae</taxon>
        <taxon>Thiothrix</taxon>
    </lineage>
</organism>
<feature type="chain" id="PRO_5011610328" description="DUF1795 domain-containing protein" evidence="2">
    <location>
        <begin position="28"/>
        <end position="255"/>
    </location>
</feature>
<keyword evidence="2" id="KW-0732">Signal</keyword>
<evidence type="ECO:0000313" key="3">
    <source>
        <dbReference type="EMBL" id="SEA55615.1"/>
    </source>
</evidence>
<feature type="compositionally biased region" description="Low complexity" evidence="1">
    <location>
        <begin position="42"/>
        <end position="52"/>
    </location>
</feature>
<feature type="compositionally biased region" description="Pro residues" evidence="1">
    <location>
        <begin position="30"/>
        <end position="41"/>
    </location>
</feature>
<evidence type="ECO:0000256" key="2">
    <source>
        <dbReference type="SAM" id="SignalP"/>
    </source>
</evidence>
<sequence length="255" mass="28392">MKQANFIPFAYCLLLLTLLPLSGCEQRDSAPPPPTPTPTPPVESIVEPVIIPDADKLQPDDSTTVNTQPPSNNPTTVETQNLASLPPPEPEIMPTPPEKPNILKIPKLAQQTLPSNEFSLRFRATGESFYTEINLENGILNYTYFEDTDGRCAQWVKSTPCWQEEDLKTISLALRPEDLDNLYAVIKESGALSLKRDTFGGAKAGQRHYRQTLDIMLDGKEKQLVYQSFPGSSPKPEAFARLETALLEYARDLPH</sequence>